<evidence type="ECO:0000313" key="3">
    <source>
        <dbReference type="EMBL" id="ASV67581.1"/>
    </source>
</evidence>
<organism evidence="3 4">
    <name type="scientific">Cytobacillus kochii</name>
    <dbReference type="NCBI Taxonomy" id="859143"/>
    <lineage>
        <taxon>Bacteria</taxon>
        <taxon>Bacillati</taxon>
        <taxon>Bacillota</taxon>
        <taxon>Bacilli</taxon>
        <taxon>Bacillales</taxon>
        <taxon>Bacillaceae</taxon>
        <taxon>Cytobacillus</taxon>
    </lineage>
</organism>
<evidence type="ECO:0000256" key="1">
    <source>
        <dbReference type="SAM" id="Coils"/>
    </source>
</evidence>
<feature type="coiled-coil region" evidence="1">
    <location>
        <begin position="30"/>
        <end position="95"/>
    </location>
</feature>
<feature type="region of interest" description="Disordered" evidence="2">
    <location>
        <begin position="153"/>
        <end position="180"/>
    </location>
</feature>
<dbReference type="EMBL" id="CP022983">
    <property type="protein sequence ID" value="ASV67581.1"/>
    <property type="molecule type" value="Genomic_DNA"/>
</dbReference>
<dbReference type="KEGG" id="bko:CKF48_09760"/>
<proteinExistence type="predicted"/>
<keyword evidence="4" id="KW-1185">Reference proteome</keyword>
<reference evidence="3 4" key="1">
    <citation type="submission" date="2017-08" db="EMBL/GenBank/DDBJ databases">
        <title>Complete Genome Sequence of Bacillus kochii Oregon-R-modENCODE STRAIN BDGP4, isolated from Drosophila melanogaster gut.</title>
        <authorList>
            <person name="Wan K.H."/>
            <person name="Yu C."/>
            <person name="Park S."/>
            <person name="Hammonds A.S."/>
            <person name="Booth B.W."/>
            <person name="Celniker S.E."/>
        </authorList>
    </citation>
    <scope>NUCLEOTIDE SEQUENCE [LARGE SCALE GENOMIC DNA]</scope>
    <source>
        <strain evidence="3 4">BDGP4</strain>
    </source>
</reference>
<name>A0A248THC2_9BACI</name>
<sequence length="208" mass="23374">MNREFLKSLGLEDEAIENIMKEHGKSVNSIKEKADKVESLESQIEDYKTQLDERDTQLKELGEKAKGNEELTAEIDRLKGENETTKTEYEEKLQKQAFDHKLENTLAGEKVKNTKALRALLDMDTIKLDGDILKGLDDQLKTLKESDSYLFETEQKPNSPTIVAPGNPQGGTGGVNPFSKESWNLTEQGKLYKVNPDLYNALKAQAGK</sequence>
<dbReference type="Proteomes" id="UP000215137">
    <property type="component" value="Chromosome"/>
</dbReference>
<dbReference type="InterPro" id="IPR009636">
    <property type="entry name" value="SCAF"/>
</dbReference>
<evidence type="ECO:0000313" key="4">
    <source>
        <dbReference type="Proteomes" id="UP000215137"/>
    </source>
</evidence>
<gene>
    <name evidence="3" type="ORF">CKF48_09760</name>
</gene>
<accession>A0A248THC2</accession>
<dbReference type="Pfam" id="PF06810">
    <property type="entry name" value="Phage_scaffold"/>
    <property type="match status" value="1"/>
</dbReference>
<keyword evidence="1" id="KW-0175">Coiled coil</keyword>
<dbReference type="RefSeq" id="WP_095371155.1">
    <property type="nucleotide sequence ID" value="NZ_CP022983.1"/>
</dbReference>
<dbReference type="OrthoDB" id="2365850at2"/>
<protein>
    <recommendedName>
        <fullName evidence="5">Scaffolding protein</fullName>
    </recommendedName>
</protein>
<evidence type="ECO:0008006" key="5">
    <source>
        <dbReference type="Google" id="ProtNLM"/>
    </source>
</evidence>
<evidence type="ECO:0000256" key="2">
    <source>
        <dbReference type="SAM" id="MobiDB-lite"/>
    </source>
</evidence>
<dbReference type="AlphaFoldDB" id="A0A248THC2"/>